<evidence type="ECO:0000256" key="4">
    <source>
        <dbReference type="ARBA" id="ARBA00022475"/>
    </source>
</evidence>
<dbReference type="Pfam" id="PF12698">
    <property type="entry name" value="ABC2_membrane_3"/>
    <property type="match status" value="1"/>
</dbReference>
<dbReference type="InterPro" id="IPR051449">
    <property type="entry name" value="ABC-2_transporter_component"/>
</dbReference>
<keyword evidence="5" id="KW-0812">Transmembrane</keyword>
<dbReference type="GO" id="GO:0005886">
    <property type="term" value="C:plasma membrane"/>
    <property type="evidence" value="ECO:0007669"/>
    <property type="project" value="UniProtKB-SubCell"/>
</dbReference>
<name>A0A1S8LC88_9CLOT</name>
<dbReference type="InterPro" id="IPR013525">
    <property type="entry name" value="ABC2_TM"/>
</dbReference>
<protein>
    <submittedName>
        <fullName evidence="8">Linearmycin resistance permease protein LnrN</fullName>
    </submittedName>
</protein>
<dbReference type="STRING" id="84029.CROST_12070"/>
<keyword evidence="6" id="KW-1133">Transmembrane helix</keyword>
<keyword evidence="3" id="KW-0813">Transport</keyword>
<dbReference type="PANTHER" id="PTHR30294">
    <property type="entry name" value="MEMBRANE COMPONENT OF ABC TRANSPORTER YHHJ-RELATED"/>
    <property type="match status" value="1"/>
</dbReference>
<evidence type="ECO:0000256" key="6">
    <source>
        <dbReference type="ARBA" id="ARBA00022989"/>
    </source>
</evidence>
<dbReference type="Gene3D" id="3.40.1710.10">
    <property type="entry name" value="abc type-2 transporter like domain"/>
    <property type="match status" value="1"/>
</dbReference>
<evidence type="ECO:0000256" key="7">
    <source>
        <dbReference type="ARBA" id="ARBA00023136"/>
    </source>
</evidence>
<dbReference type="AlphaFoldDB" id="A0A1S8LC88"/>
<dbReference type="RefSeq" id="WP_077835603.1">
    <property type="nucleotide sequence ID" value="NZ_CP096983.1"/>
</dbReference>
<evidence type="ECO:0000256" key="2">
    <source>
        <dbReference type="ARBA" id="ARBA00007783"/>
    </source>
</evidence>
<evidence type="ECO:0000256" key="1">
    <source>
        <dbReference type="ARBA" id="ARBA00004651"/>
    </source>
</evidence>
<evidence type="ECO:0000313" key="9">
    <source>
        <dbReference type="Proteomes" id="UP000190951"/>
    </source>
</evidence>
<sequence length="370" mass="40564">MTIFLNNIKRIFRKKANIVIMFIFPIAFISIISSISNGGSGFSIGVVDNDNTRLTSMMKDKIKDTGSVKAISKNDISDYIIDKKIDVAIVIPKGFTQNTINNVKGNNVEIYGIKGTSNSSSINYYVNSFINAAQNISKAANGDKTKFYNGVKDYQKGNFAAETKYTNGEKEKKQTSTTSIGFLIASIIYLSTMITTLILVDKKDGVYNRMFSAGVKRSNYVIQSLLSFIVVNLIQIAAVLAIMKYLIKIDLGPSPFKLYIVLALFGMSCVALGVLISNRCKNLKQANSMTVLISTPIAMLGGCYWPKEVMGNTMQKIGDFVPSSWAMTAVGKIIDGGDLSSIYKEMSVICVFIVVFLVIAMVKKVDIANK</sequence>
<comment type="similarity">
    <text evidence="2">Belongs to the ABC-2 integral membrane protein family.</text>
</comment>
<evidence type="ECO:0000313" key="8">
    <source>
        <dbReference type="EMBL" id="URZ09831.1"/>
    </source>
</evidence>
<keyword evidence="9" id="KW-1185">Reference proteome</keyword>
<reference evidence="8 9" key="1">
    <citation type="submission" date="2022-04" db="EMBL/GenBank/DDBJ databases">
        <title>Genome sequence of C. roseum typestrain.</title>
        <authorList>
            <person name="Poehlein A."/>
            <person name="Schoch T."/>
            <person name="Duerre P."/>
            <person name="Daniel R."/>
        </authorList>
    </citation>
    <scope>NUCLEOTIDE SEQUENCE [LARGE SCALE GENOMIC DNA]</scope>
    <source>
        <strain evidence="8 9">DSM 7320</strain>
    </source>
</reference>
<proteinExistence type="inferred from homology"/>
<evidence type="ECO:0000256" key="3">
    <source>
        <dbReference type="ARBA" id="ARBA00022448"/>
    </source>
</evidence>
<accession>A0A1S8LC88</accession>
<dbReference type="InterPro" id="IPR047817">
    <property type="entry name" value="ABC2_TM_bact-type"/>
</dbReference>
<gene>
    <name evidence="8" type="primary">lnrN</name>
    <name evidence="8" type="ORF">CROST_005300</name>
</gene>
<dbReference type="KEGG" id="crw:CROST_005300"/>
<dbReference type="GO" id="GO:0140359">
    <property type="term" value="F:ABC-type transporter activity"/>
    <property type="evidence" value="ECO:0007669"/>
    <property type="project" value="InterPro"/>
</dbReference>
<dbReference type="Proteomes" id="UP000190951">
    <property type="component" value="Chromosome"/>
</dbReference>
<dbReference type="PANTHER" id="PTHR30294:SF45">
    <property type="entry name" value="LINEARMYCIN RESISTANCE PERMEASE PROTEIN LNRN"/>
    <property type="match status" value="1"/>
</dbReference>
<comment type="subcellular location">
    <subcellularLocation>
        <location evidence="1">Cell membrane</location>
        <topology evidence="1">Multi-pass membrane protein</topology>
    </subcellularLocation>
</comment>
<evidence type="ECO:0000256" key="5">
    <source>
        <dbReference type="ARBA" id="ARBA00022692"/>
    </source>
</evidence>
<dbReference type="PROSITE" id="PS51012">
    <property type="entry name" value="ABC_TM2"/>
    <property type="match status" value="1"/>
</dbReference>
<keyword evidence="7" id="KW-0472">Membrane</keyword>
<keyword evidence="4" id="KW-1003">Cell membrane</keyword>
<dbReference type="EMBL" id="CP096983">
    <property type="protein sequence ID" value="URZ09831.1"/>
    <property type="molecule type" value="Genomic_DNA"/>
</dbReference>
<organism evidence="8 9">
    <name type="scientific">Clostridium felsineum</name>
    <dbReference type="NCBI Taxonomy" id="36839"/>
    <lineage>
        <taxon>Bacteria</taxon>
        <taxon>Bacillati</taxon>
        <taxon>Bacillota</taxon>
        <taxon>Clostridia</taxon>
        <taxon>Eubacteriales</taxon>
        <taxon>Clostridiaceae</taxon>
        <taxon>Clostridium</taxon>
    </lineage>
</organism>